<reference evidence="1 2" key="1">
    <citation type="submission" date="2017-05" db="EMBL/GenBank/DDBJ databases">
        <authorList>
            <person name="Song R."/>
            <person name="Chenine A.L."/>
            <person name="Ruprecht R.M."/>
        </authorList>
    </citation>
    <scope>NUCLEOTIDE SEQUENCE [LARGE SCALE GENOMIC DNA]</scope>
    <source>
        <strain evidence="1 2">CECT 8898</strain>
    </source>
</reference>
<gene>
    <name evidence="1" type="ORF">MAA8898_03435</name>
</gene>
<dbReference type="InterPro" id="IPR036866">
    <property type="entry name" value="RibonucZ/Hydroxyglut_hydro"/>
</dbReference>
<organism evidence="1 2">
    <name type="scientific">Maliponia aquimaris</name>
    <dbReference type="NCBI Taxonomy" id="1673631"/>
    <lineage>
        <taxon>Bacteria</taxon>
        <taxon>Pseudomonadati</taxon>
        <taxon>Pseudomonadota</taxon>
        <taxon>Alphaproteobacteria</taxon>
        <taxon>Rhodobacterales</taxon>
        <taxon>Paracoccaceae</taxon>
        <taxon>Maliponia</taxon>
    </lineage>
</organism>
<dbReference type="OrthoDB" id="9805728at2"/>
<keyword evidence="1" id="KW-0378">Hydrolase</keyword>
<dbReference type="RefSeq" id="WP_094022221.1">
    <property type="nucleotide sequence ID" value="NZ_FXYF01000010.1"/>
</dbReference>
<dbReference type="AlphaFoldDB" id="A0A238KV16"/>
<dbReference type="PANTHER" id="PTHR43546:SF3">
    <property type="entry name" value="UPF0173 METAL-DEPENDENT HYDROLASE MJ1163"/>
    <property type="match status" value="1"/>
</dbReference>
<dbReference type="InterPro" id="IPR050114">
    <property type="entry name" value="UPF0173_UPF0282_UlaG_hydrolase"/>
</dbReference>
<dbReference type="Proteomes" id="UP000207598">
    <property type="component" value="Unassembled WGS sequence"/>
</dbReference>
<evidence type="ECO:0000313" key="1">
    <source>
        <dbReference type="EMBL" id="SMX46548.1"/>
    </source>
</evidence>
<dbReference type="InterPro" id="IPR006311">
    <property type="entry name" value="TAT_signal"/>
</dbReference>
<dbReference type="PANTHER" id="PTHR43546">
    <property type="entry name" value="UPF0173 METAL-DEPENDENT HYDROLASE MJ1163-RELATED"/>
    <property type="match status" value="1"/>
</dbReference>
<keyword evidence="2" id="KW-1185">Reference proteome</keyword>
<evidence type="ECO:0000313" key="2">
    <source>
        <dbReference type="Proteomes" id="UP000207598"/>
    </source>
</evidence>
<dbReference type="Gene3D" id="3.60.15.10">
    <property type="entry name" value="Ribonuclease Z/Hydroxyacylglutathione hydrolase-like"/>
    <property type="match status" value="1"/>
</dbReference>
<dbReference type="GO" id="GO:0016787">
    <property type="term" value="F:hydrolase activity"/>
    <property type="evidence" value="ECO:0007669"/>
    <property type="project" value="UniProtKB-KW"/>
</dbReference>
<name>A0A238KV16_9RHOB</name>
<accession>A0A238KV16</accession>
<dbReference type="EMBL" id="FXYF01000010">
    <property type="protein sequence ID" value="SMX46548.1"/>
    <property type="molecule type" value="Genomic_DNA"/>
</dbReference>
<dbReference type="Pfam" id="PF13483">
    <property type="entry name" value="Lactamase_B_3"/>
    <property type="match status" value="1"/>
</dbReference>
<sequence length="261" mass="28029">MDMNRRSFLSSTAAAGGITVLPFGARAGGHLPNEFKTSQGTLTVHPVHHASIVMETPAGVLYVDPVGDIADYADFPAADLILVTHEHGDHYNMDVLKALKAESTPLLANPAVFDMLPAELKPNASALANGATASLTGVQVDAIPAYNITEERKNFHPQGRDNGYILTMDDFRVYVSGDTEDTPEMRALQGVDLAFVCMNLPFTMPAEAAADAVRAFRPTFVYPYHFRGRDGGTQDPAKFAELVGDAATVKFGDWYAPGELG</sequence>
<dbReference type="SUPFAM" id="SSF56281">
    <property type="entry name" value="Metallo-hydrolase/oxidoreductase"/>
    <property type="match status" value="1"/>
</dbReference>
<dbReference type="PROSITE" id="PS51318">
    <property type="entry name" value="TAT"/>
    <property type="match status" value="1"/>
</dbReference>
<proteinExistence type="predicted"/>
<protein>
    <submittedName>
        <fullName evidence="1">Metal-dependent hydrolase</fullName>
    </submittedName>
</protein>